<organism evidence="1 2">
    <name type="scientific">Hymenobacter antarcticus</name>
    <dbReference type="NCBI Taxonomy" id="486270"/>
    <lineage>
        <taxon>Bacteria</taxon>
        <taxon>Pseudomonadati</taxon>
        <taxon>Bacteroidota</taxon>
        <taxon>Cytophagia</taxon>
        <taxon>Cytophagales</taxon>
        <taxon>Hymenobacteraceae</taxon>
        <taxon>Hymenobacter</taxon>
    </lineage>
</organism>
<gene>
    <name evidence="1" type="ORF">GCM10022407_04880</name>
</gene>
<proteinExistence type="predicted"/>
<name>A0ABP7P7F3_9BACT</name>
<dbReference type="EMBL" id="BAABDI010000002">
    <property type="protein sequence ID" value="GAA3961012.1"/>
    <property type="molecule type" value="Genomic_DNA"/>
</dbReference>
<evidence type="ECO:0000313" key="1">
    <source>
        <dbReference type="EMBL" id="GAA3961012.1"/>
    </source>
</evidence>
<comment type="caution">
    <text evidence="1">The sequence shown here is derived from an EMBL/GenBank/DDBJ whole genome shotgun (WGS) entry which is preliminary data.</text>
</comment>
<protein>
    <submittedName>
        <fullName evidence="1">Uncharacterized protein</fullName>
    </submittedName>
</protein>
<evidence type="ECO:0000313" key="2">
    <source>
        <dbReference type="Proteomes" id="UP001501556"/>
    </source>
</evidence>
<dbReference type="PROSITE" id="PS51257">
    <property type="entry name" value="PROKAR_LIPOPROTEIN"/>
    <property type="match status" value="1"/>
</dbReference>
<keyword evidence="2" id="KW-1185">Reference proteome</keyword>
<dbReference type="Proteomes" id="UP001501556">
    <property type="component" value="Unassembled WGS sequence"/>
</dbReference>
<reference evidence="2" key="1">
    <citation type="journal article" date="2019" name="Int. J. Syst. Evol. Microbiol.">
        <title>The Global Catalogue of Microorganisms (GCM) 10K type strain sequencing project: providing services to taxonomists for standard genome sequencing and annotation.</title>
        <authorList>
            <consortium name="The Broad Institute Genomics Platform"/>
            <consortium name="The Broad Institute Genome Sequencing Center for Infectious Disease"/>
            <person name="Wu L."/>
            <person name="Ma J."/>
        </authorList>
    </citation>
    <scope>NUCLEOTIDE SEQUENCE [LARGE SCALE GENOMIC DNA]</scope>
    <source>
        <strain evidence="2">JCM 17217</strain>
    </source>
</reference>
<accession>A0ABP7P7F3</accession>
<dbReference type="RefSeq" id="WP_345120613.1">
    <property type="nucleotide sequence ID" value="NZ_BAABDI010000002.1"/>
</dbReference>
<sequence>MRLLRPFALIISVSTLAGCHKEPLCGDPALGKFVTYEIVDAATGRDWFAGPGRPPGDSLRLLASAFGPARPATRFRTGFRVGPVVVDGRLMRTHLLRISTTDLDTVMVQLRYGPAPADDPCGFGPALAALEITYNGRPAGTFRADVPTDSLSAIYRPVPWGKVLALRKRR</sequence>